<organism evidence="2">
    <name type="scientific">hydrothermal vent metagenome</name>
    <dbReference type="NCBI Taxonomy" id="652676"/>
    <lineage>
        <taxon>unclassified sequences</taxon>
        <taxon>metagenomes</taxon>
        <taxon>ecological metagenomes</taxon>
    </lineage>
</organism>
<gene>
    <name evidence="2" type="ORF">MNBD_ACTINO01-198</name>
</gene>
<evidence type="ECO:0000259" key="1">
    <source>
        <dbReference type="Pfam" id="PF13649"/>
    </source>
</evidence>
<dbReference type="SUPFAM" id="SSF53335">
    <property type="entry name" value="S-adenosyl-L-methionine-dependent methyltransferases"/>
    <property type="match status" value="1"/>
</dbReference>
<dbReference type="Pfam" id="PF13649">
    <property type="entry name" value="Methyltransf_25"/>
    <property type="match status" value="1"/>
</dbReference>
<reference evidence="2" key="1">
    <citation type="submission" date="2018-06" db="EMBL/GenBank/DDBJ databases">
        <authorList>
            <person name="Zhirakovskaya E."/>
        </authorList>
    </citation>
    <scope>NUCLEOTIDE SEQUENCE</scope>
</reference>
<sequence>MDDTTAESELVERFRGYYALASHPVLRELELRTLGVDYGGNGYTDVEQARVFIDLLGAGPGDRVLELGSGAGWPGLYLAESAGFSVVISDVPWEGVAWGLERGRREGIGVSAVACSGIDLPFRDGAFEGVTHSDVLC</sequence>
<protein>
    <recommendedName>
        <fullName evidence="1">Methyltransferase domain-containing protein</fullName>
    </recommendedName>
</protein>
<evidence type="ECO:0000313" key="2">
    <source>
        <dbReference type="EMBL" id="VAW04339.1"/>
    </source>
</evidence>
<accession>A0A3B0SVB2</accession>
<dbReference type="Gene3D" id="3.40.50.150">
    <property type="entry name" value="Vaccinia Virus protein VP39"/>
    <property type="match status" value="1"/>
</dbReference>
<name>A0A3B0SVB2_9ZZZZ</name>
<feature type="domain" description="Methyltransferase" evidence="1">
    <location>
        <begin position="64"/>
        <end position="133"/>
    </location>
</feature>
<dbReference type="InterPro" id="IPR029063">
    <property type="entry name" value="SAM-dependent_MTases_sf"/>
</dbReference>
<dbReference type="InterPro" id="IPR041698">
    <property type="entry name" value="Methyltransf_25"/>
</dbReference>
<dbReference type="EMBL" id="UOEI01000393">
    <property type="protein sequence ID" value="VAW04339.1"/>
    <property type="molecule type" value="Genomic_DNA"/>
</dbReference>
<dbReference type="AlphaFoldDB" id="A0A3B0SVB2"/>
<proteinExistence type="predicted"/>